<protein>
    <recommendedName>
        <fullName evidence="6">HTH myb-type domain-containing protein</fullName>
    </recommendedName>
</protein>
<keyword evidence="3" id="KW-0804">Transcription</keyword>
<dbReference type="PANTHER" id="PTHR31442:SF29">
    <property type="entry name" value="HOMEODOMAIN-LIKE SUPERFAMILY PROTEIN"/>
    <property type="match status" value="1"/>
</dbReference>
<dbReference type="Gene3D" id="1.10.10.60">
    <property type="entry name" value="Homeodomain-like"/>
    <property type="match status" value="1"/>
</dbReference>
<dbReference type="SUPFAM" id="SSF46689">
    <property type="entry name" value="Homeodomain-like"/>
    <property type="match status" value="1"/>
</dbReference>
<sequence length="392" mass="44259">MSSDESKVSAARAFTLGACDYWVKPLNELMFQTVWTHVYRKNFNEKMKQKDVASLKDDNEKRGMNDDTEVASSSIVEAEDVDQSKNNNTTKNKKDRVVWSTELHSAFLDAINKLGHANAVPKKILQLMNIPGLERYHVASHLQKYRKLLKPKPDRVTKRKQQNAMSLVAVNSSGNTEPPRMCACGRTQLHPLPATVLSDFHPGVTVNTVPRGEEQSDPNRQLANHFHAEQALAHDHPLPTLPNSSIHQIFQPQNDAFRHRYKLWSPSPFVRNRAMVRRDNMRHLRMHHHSICPVKFQSSPMSISENPFSQNYSFGMSTAHGLISSQSVRNSVGGVEIRGENNTGEAIQNQYTTRTSIFPKLHEEGSSSGAVRSYDASVFDPQVPNAKRHHEA</sequence>
<feature type="domain" description="HTH myb-type" evidence="6">
    <location>
        <begin position="91"/>
        <end position="150"/>
    </location>
</feature>
<dbReference type="InterPro" id="IPR044841">
    <property type="entry name" value="LUX/BOA-like"/>
</dbReference>
<feature type="compositionally biased region" description="Basic and acidic residues" evidence="5">
    <location>
        <begin position="51"/>
        <end position="65"/>
    </location>
</feature>
<keyword evidence="2" id="KW-0805">Transcription regulation</keyword>
<reference evidence="7" key="1">
    <citation type="submission" date="2023-10" db="EMBL/GenBank/DDBJ databases">
        <authorList>
            <person name="Domelevo Entfellner J.-B."/>
        </authorList>
    </citation>
    <scope>NUCLEOTIDE SEQUENCE</scope>
</reference>
<dbReference type="GO" id="GO:0003700">
    <property type="term" value="F:DNA-binding transcription factor activity"/>
    <property type="evidence" value="ECO:0007669"/>
    <property type="project" value="InterPro"/>
</dbReference>
<keyword evidence="8" id="KW-1185">Reference proteome</keyword>
<dbReference type="GO" id="GO:0003677">
    <property type="term" value="F:DNA binding"/>
    <property type="evidence" value="ECO:0007669"/>
    <property type="project" value="InterPro"/>
</dbReference>
<dbReference type="InterPro" id="IPR009057">
    <property type="entry name" value="Homeodomain-like_sf"/>
</dbReference>
<dbReference type="PROSITE" id="PS51294">
    <property type="entry name" value="HTH_MYB"/>
    <property type="match status" value="1"/>
</dbReference>
<dbReference type="PANTHER" id="PTHR31442">
    <property type="entry name" value="HOMEODOMAIN-LIKE SUPERFAMILY PROTEIN-RELATED"/>
    <property type="match status" value="1"/>
</dbReference>
<evidence type="ECO:0000313" key="7">
    <source>
        <dbReference type="EMBL" id="CAJ1936765.1"/>
    </source>
</evidence>
<evidence type="ECO:0000313" key="8">
    <source>
        <dbReference type="Proteomes" id="UP001189624"/>
    </source>
</evidence>
<dbReference type="EMBL" id="OY731400">
    <property type="protein sequence ID" value="CAJ1936765.1"/>
    <property type="molecule type" value="Genomic_DNA"/>
</dbReference>
<dbReference type="GO" id="GO:0005634">
    <property type="term" value="C:nucleus"/>
    <property type="evidence" value="ECO:0007669"/>
    <property type="project" value="UniProtKB-SubCell"/>
</dbReference>
<organism evidence="7 8">
    <name type="scientific">Sphenostylis stenocarpa</name>
    <dbReference type="NCBI Taxonomy" id="92480"/>
    <lineage>
        <taxon>Eukaryota</taxon>
        <taxon>Viridiplantae</taxon>
        <taxon>Streptophyta</taxon>
        <taxon>Embryophyta</taxon>
        <taxon>Tracheophyta</taxon>
        <taxon>Spermatophyta</taxon>
        <taxon>Magnoliopsida</taxon>
        <taxon>eudicotyledons</taxon>
        <taxon>Gunneridae</taxon>
        <taxon>Pentapetalae</taxon>
        <taxon>rosids</taxon>
        <taxon>fabids</taxon>
        <taxon>Fabales</taxon>
        <taxon>Fabaceae</taxon>
        <taxon>Papilionoideae</taxon>
        <taxon>50 kb inversion clade</taxon>
        <taxon>NPAAA clade</taxon>
        <taxon>indigoferoid/millettioid clade</taxon>
        <taxon>Phaseoleae</taxon>
        <taxon>Sphenostylis</taxon>
    </lineage>
</organism>
<keyword evidence="4" id="KW-0539">Nucleus</keyword>
<gene>
    <name evidence="7" type="ORF">AYBTSS11_LOCUS7646</name>
</gene>
<accession>A0AA86RZL3</accession>
<evidence type="ECO:0000256" key="5">
    <source>
        <dbReference type="SAM" id="MobiDB-lite"/>
    </source>
</evidence>
<evidence type="ECO:0000256" key="2">
    <source>
        <dbReference type="ARBA" id="ARBA00023015"/>
    </source>
</evidence>
<dbReference type="Proteomes" id="UP001189624">
    <property type="component" value="Chromosome 3"/>
</dbReference>
<dbReference type="InterPro" id="IPR006447">
    <property type="entry name" value="Myb_dom_plants"/>
</dbReference>
<name>A0AA86RZL3_9FABA</name>
<evidence type="ECO:0000256" key="4">
    <source>
        <dbReference type="ARBA" id="ARBA00023242"/>
    </source>
</evidence>
<dbReference type="InterPro" id="IPR001005">
    <property type="entry name" value="SANT/Myb"/>
</dbReference>
<evidence type="ECO:0000256" key="3">
    <source>
        <dbReference type="ARBA" id="ARBA00023163"/>
    </source>
</evidence>
<evidence type="ECO:0000256" key="1">
    <source>
        <dbReference type="ARBA" id="ARBA00004123"/>
    </source>
</evidence>
<dbReference type="Pfam" id="PF00249">
    <property type="entry name" value="Myb_DNA-binding"/>
    <property type="match status" value="1"/>
</dbReference>
<comment type="subcellular location">
    <subcellularLocation>
        <location evidence="1">Nucleus</location>
    </subcellularLocation>
</comment>
<proteinExistence type="predicted"/>
<evidence type="ECO:0000259" key="6">
    <source>
        <dbReference type="PROSITE" id="PS51294"/>
    </source>
</evidence>
<dbReference type="NCBIfam" id="TIGR01557">
    <property type="entry name" value="myb_SHAQKYF"/>
    <property type="match status" value="1"/>
</dbReference>
<feature type="region of interest" description="Disordered" evidence="5">
    <location>
        <begin position="51"/>
        <end position="93"/>
    </location>
</feature>
<dbReference type="Gramene" id="rna-AYBTSS11_LOCUS7646">
    <property type="protein sequence ID" value="CAJ1936765.1"/>
    <property type="gene ID" value="gene-AYBTSS11_LOCUS7646"/>
</dbReference>
<dbReference type="AlphaFoldDB" id="A0AA86RZL3"/>
<dbReference type="InterPro" id="IPR017930">
    <property type="entry name" value="Myb_dom"/>
</dbReference>
<dbReference type="FunFam" id="1.10.10.60:FF:000007">
    <property type="entry name" value="Two-component response regulator"/>
    <property type="match status" value="1"/>
</dbReference>